<gene>
    <name evidence="1" type="ORF">LPB72_05335</name>
</gene>
<accession>A0ABX2U9R0</accession>
<evidence type="ECO:0000313" key="1">
    <source>
        <dbReference type="EMBL" id="OAD43267.1"/>
    </source>
</evidence>
<keyword evidence="2" id="KW-1185">Reference proteome</keyword>
<sequence length="439" mass="43093">MLNETPGSTETLIDLLNEESNGFGLVNSLGLASALMLLQEQSALGAQTLSPSALALKALSLDILALEPGLTSLSAGVGPQVLASMQNKAGLLNWSGLLEQAQALAGELAESVEANDGNALEALGLESLDLLQGDLYDLGETLPEVMDVSVLNTPPSVVASLNDGSSIFDATPAGAVDEWVAHAATGETDPLMPSPGSSASNVLDAAADQPVQSVSTTVLPATAGEIPNTAAQSPEVPSAPVVAQAPASAIPAAPVLDVGDSNGPVAVNSPAPAIHDGGSNNQGGSVLDPVTDVVVGLVGGDGGLLDPVTDLVDDLTDGDALAPVTGLVDDLVGGDVLGPVTDLLGDGLGGIGGLLGPATGLPEVEGELSLIDAIPLPVDGVEDLVEGAGGLGSSIDPVTEVLDSLPVEGDLTQLAGGILPLVGNSSDDDGGGLLGGLLR</sequence>
<dbReference type="Proteomes" id="UP000185657">
    <property type="component" value="Unassembled WGS sequence"/>
</dbReference>
<organism evidence="1 2">
    <name type="scientific">Hydrogenophaga crassostreae</name>
    <dbReference type="NCBI Taxonomy" id="1763535"/>
    <lineage>
        <taxon>Bacteria</taxon>
        <taxon>Pseudomonadati</taxon>
        <taxon>Pseudomonadota</taxon>
        <taxon>Betaproteobacteria</taxon>
        <taxon>Burkholderiales</taxon>
        <taxon>Comamonadaceae</taxon>
        <taxon>Hydrogenophaga</taxon>
    </lineage>
</organism>
<dbReference type="EMBL" id="LVWD01000004">
    <property type="protein sequence ID" value="OAD43267.1"/>
    <property type="molecule type" value="Genomic_DNA"/>
</dbReference>
<proteinExistence type="predicted"/>
<evidence type="ECO:0000313" key="2">
    <source>
        <dbReference type="Proteomes" id="UP000185657"/>
    </source>
</evidence>
<name>A0ABX2U9R0_9BURK</name>
<dbReference type="RefSeq" id="WP_066086852.1">
    <property type="nucleotide sequence ID" value="NZ_LVWD01000004.1"/>
</dbReference>
<protein>
    <submittedName>
        <fullName evidence="1">Uncharacterized protein</fullName>
    </submittedName>
</protein>
<comment type="caution">
    <text evidence="1">The sequence shown here is derived from an EMBL/GenBank/DDBJ whole genome shotgun (WGS) entry which is preliminary data.</text>
</comment>
<reference evidence="1 2" key="1">
    <citation type="submission" date="2016-02" db="EMBL/GenBank/DDBJ databases">
        <title>Draft genome sequence of Hydrogenophaga sp. LPB0072.</title>
        <authorList>
            <person name="Shin S.-K."/>
            <person name="Yi H."/>
        </authorList>
    </citation>
    <scope>NUCLEOTIDE SEQUENCE [LARGE SCALE GENOMIC DNA]</scope>
    <source>
        <strain evidence="1 2">LPB0072</strain>
    </source>
</reference>